<evidence type="ECO:0000313" key="1">
    <source>
        <dbReference type="EMBL" id="OMO51227.1"/>
    </source>
</evidence>
<name>A0A1R3FZJ2_9ROSI</name>
<proteinExistence type="predicted"/>
<dbReference type="STRING" id="93759.A0A1R3FZJ2"/>
<gene>
    <name evidence="1" type="ORF">COLO4_37761</name>
</gene>
<evidence type="ECO:0000313" key="2">
    <source>
        <dbReference type="Proteomes" id="UP000187203"/>
    </source>
</evidence>
<comment type="caution">
    <text evidence="1">The sequence shown here is derived from an EMBL/GenBank/DDBJ whole genome shotgun (WGS) entry which is preliminary data.</text>
</comment>
<reference evidence="2" key="1">
    <citation type="submission" date="2013-09" db="EMBL/GenBank/DDBJ databases">
        <title>Corchorus olitorius genome sequencing.</title>
        <authorList>
            <person name="Alam M."/>
            <person name="Haque M.S."/>
            <person name="Islam M.S."/>
            <person name="Emdad E.M."/>
            <person name="Islam M.M."/>
            <person name="Ahmed B."/>
            <person name="Halim A."/>
            <person name="Hossen Q.M.M."/>
            <person name="Hossain M.Z."/>
            <person name="Ahmed R."/>
            <person name="Khan M.M."/>
            <person name="Islam R."/>
            <person name="Rashid M.M."/>
            <person name="Khan S.A."/>
            <person name="Rahman M.S."/>
            <person name="Alam M."/>
            <person name="Yahiya A.S."/>
            <person name="Khan M.S."/>
            <person name="Azam M.S."/>
            <person name="Haque T."/>
            <person name="Lashkar M.Z.H."/>
            <person name="Akhand A.I."/>
            <person name="Morshed G."/>
            <person name="Roy S."/>
            <person name="Uddin K.S."/>
            <person name="Rabeya T."/>
            <person name="Hossain A.S."/>
            <person name="Chowdhury A."/>
            <person name="Snigdha A.R."/>
            <person name="Mortoza M.S."/>
            <person name="Matin S.A."/>
            <person name="Hoque S.M.E."/>
            <person name="Islam M.K."/>
            <person name="Roy D.K."/>
            <person name="Haider R."/>
            <person name="Moosa M.M."/>
            <person name="Elias S.M."/>
            <person name="Hasan A.M."/>
            <person name="Jahan S."/>
            <person name="Shafiuddin M."/>
            <person name="Mahmood N."/>
            <person name="Shommy N.S."/>
        </authorList>
    </citation>
    <scope>NUCLEOTIDE SEQUENCE [LARGE SCALE GENOMIC DNA]</scope>
    <source>
        <strain evidence="2">cv. O-4</strain>
    </source>
</reference>
<organism evidence="1 2">
    <name type="scientific">Corchorus olitorius</name>
    <dbReference type="NCBI Taxonomy" id="93759"/>
    <lineage>
        <taxon>Eukaryota</taxon>
        <taxon>Viridiplantae</taxon>
        <taxon>Streptophyta</taxon>
        <taxon>Embryophyta</taxon>
        <taxon>Tracheophyta</taxon>
        <taxon>Spermatophyta</taxon>
        <taxon>Magnoliopsida</taxon>
        <taxon>eudicotyledons</taxon>
        <taxon>Gunneridae</taxon>
        <taxon>Pentapetalae</taxon>
        <taxon>rosids</taxon>
        <taxon>malvids</taxon>
        <taxon>Malvales</taxon>
        <taxon>Malvaceae</taxon>
        <taxon>Grewioideae</taxon>
        <taxon>Apeibeae</taxon>
        <taxon>Corchorus</taxon>
    </lineage>
</organism>
<dbReference type="Proteomes" id="UP000187203">
    <property type="component" value="Unassembled WGS sequence"/>
</dbReference>
<dbReference type="EMBL" id="AWUE01024268">
    <property type="protein sequence ID" value="OMO51227.1"/>
    <property type="molecule type" value="Genomic_DNA"/>
</dbReference>
<sequence length="186" mass="20268">MDYRSFSTALNYAFSFCSALGQAAPNLAAIAKGGAAAANIFSMIETSMIETDSKKPSRQADGEAVLPEVAGDIEFCEVLAVQERAPSFPWFNVSMNPLPLAISCLGKKMQIWNVILAAKAVNAHSFIEELPDRYDTLHIDSPDNNPEANKEKVSSKACNFESLVINKEKEGGLAAYDFLYMPMDFA</sequence>
<protein>
    <submittedName>
        <fullName evidence="1">ABC transporter B family member 13-like protein</fullName>
    </submittedName>
</protein>
<dbReference type="AlphaFoldDB" id="A0A1R3FZJ2"/>
<accession>A0A1R3FZJ2</accession>
<keyword evidence="2" id="KW-1185">Reference proteome</keyword>